<gene>
    <name evidence="2" type="ORF">ACHAW5_001975</name>
</gene>
<proteinExistence type="predicted"/>
<organism evidence="2 3">
    <name type="scientific">Stephanodiscus triporus</name>
    <dbReference type="NCBI Taxonomy" id="2934178"/>
    <lineage>
        <taxon>Eukaryota</taxon>
        <taxon>Sar</taxon>
        <taxon>Stramenopiles</taxon>
        <taxon>Ochrophyta</taxon>
        <taxon>Bacillariophyta</taxon>
        <taxon>Coscinodiscophyceae</taxon>
        <taxon>Thalassiosirophycidae</taxon>
        <taxon>Stephanodiscales</taxon>
        <taxon>Stephanodiscaceae</taxon>
        <taxon>Stephanodiscus</taxon>
    </lineage>
</organism>
<keyword evidence="3" id="KW-1185">Reference proteome</keyword>
<evidence type="ECO:0000256" key="1">
    <source>
        <dbReference type="SAM" id="MobiDB-lite"/>
    </source>
</evidence>
<feature type="compositionally biased region" description="Basic and acidic residues" evidence="1">
    <location>
        <begin position="119"/>
        <end position="129"/>
    </location>
</feature>
<sequence>MESHREDIASKLLHSSDARIAEAAKRVFSSNVTLPPPAGLFPSLSTSAGGSGVGVASFDEGSSIHRRRAHANECDHRGFPSGGLHPDVTFEGVDFSSARNDEDGDSVGSNDGDAEDLDERDKKPSSTDRLKRSDFQYVSIASRRAALNPFAQLSTSELLVLLPNHSAILRHHQWSDRVIEVDDTHVVLSHLLSCG</sequence>
<dbReference type="EMBL" id="JALLAZ020000123">
    <property type="protein sequence ID" value="KAL3803111.1"/>
    <property type="molecule type" value="Genomic_DNA"/>
</dbReference>
<dbReference type="AlphaFoldDB" id="A0ABD3QVP9"/>
<evidence type="ECO:0000313" key="2">
    <source>
        <dbReference type="EMBL" id="KAL3803111.1"/>
    </source>
</evidence>
<accession>A0ABD3QVP9</accession>
<reference evidence="2 3" key="1">
    <citation type="submission" date="2024-10" db="EMBL/GenBank/DDBJ databases">
        <title>Updated reference genomes for cyclostephanoid diatoms.</title>
        <authorList>
            <person name="Roberts W.R."/>
            <person name="Alverson A.J."/>
        </authorList>
    </citation>
    <scope>NUCLEOTIDE SEQUENCE [LARGE SCALE GENOMIC DNA]</scope>
    <source>
        <strain evidence="2 3">AJA276-08</strain>
    </source>
</reference>
<dbReference type="Proteomes" id="UP001530315">
    <property type="component" value="Unassembled WGS sequence"/>
</dbReference>
<feature type="region of interest" description="Disordered" evidence="1">
    <location>
        <begin position="95"/>
        <end position="129"/>
    </location>
</feature>
<name>A0ABD3QVP9_9STRA</name>
<comment type="caution">
    <text evidence="2">The sequence shown here is derived from an EMBL/GenBank/DDBJ whole genome shotgun (WGS) entry which is preliminary data.</text>
</comment>
<evidence type="ECO:0000313" key="3">
    <source>
        <dbReference type="Proteomes" id="UP001530315"/>
    </source>
</evidence>
<protein>
    <submittedName>
        <fullName evidence="2">Uncharacterized protein</fullName>
    </submittedName>
</protein>